<feature type="chain" id="PRO_5002179368" description="F-box domain-containing protein" evidence="2">
    <location>
        <begin position="25"/>
        <end position="285"/>
    </location>
</feature>
<sequence>MIEILPLDIFALIFLAIYHHDANPFPPNEAVKLEEFHNHRLLDVMLVCRAWKDLIDLNTPALLDVCLEGISVSSSQGSAELERVVEIHSTRSHVRKTLAALGTPSLQTLAVERPWDGGDADTDDEAEGVDPNPHPSLTTYHDLKELHWEGGEESHGTLEHLLSKSPTLERFSEYVQVPLDSSSPAPSTIPRLIVSRNLLSSTDHLCSVLEEVCFDAATCSDVEHLVTLRPSIKRVRFLRDPRSELTENPSLDSNLELEKQVFERLKERVDVAIGTEPWRGGGEQT</sequence>
<feature type="region of interest" description="Disordered" evidence="1">
    <location>
        <begin position="113"/>
        <end position="138"/>
    </location>
</feature>
<accession>A0A0C3KJ43</accession>
<keyword evidence="4" id="KW-1185">Reference proteome</keyword>
<evidence type="ECO:0008006" key="5">
    <source>
        <dbReference type="Google" id="ProtNLM"/>
    </source>
</evidence>
<feature type="signal peptide" evidence="2">
    <location>
        <begin position="1"/>
        <end position="24"/>
    </location>
</feature>
<reference evidence="3 4" key="1">
    <citation type="submission" date="2014-04" db="EMBL/GenBank/DDBJ databases">
        <authorList>
            <consortium name="DOE Joint Genome Institute"/>
            <person name="Kuo A."/>
            <person name="Girlanda M."/>
            <person name="Perotto S."/>
            <person name="Kohler A."/>
            <person name="Nagy L.G."/>
            <person name="Floudas D."/>
            <person name="Copeland A."/>
            <person name="Barry K.W."/>
            <person name="Cichocki N."/>
            <person name="Veneault-Fourrey C."/>
            <person name="LaButti K."/>
            <person name="Lindquist E.A."/>
            <person name="Lipzen A."/>
            <person name="Lundell T."/>
            <person name="Morin E."/>
            <person name="Murat C."/>
            <person name="Sun H."/>
            <person name="Tunlid A."/>
            <person name="Henrissat B."/>
            <person name="Grigoriev I.V."/>
            <person name="Hibbett D.S."/>
            <person name="Martin F."/>
            <person name="Nordberg H.P."/>
            <person name="Cantor M.N."/>
            <person name="Hua S.X."/>
        </authorList>
    </citation>
    <scope>NUCLEOTIDE SEQUENCE [LARGE SCALE GENOMIC DNA]</scope>
    <source>
        <strain evidence="3 4">MUT 4182</strain>
    </source>
</reference>
<evidence type="ECO:0000313" key="3">
    <source>
        <dbReference type="EMBL" id="KIO21473.1"/>
    </source>
</evidence>
<evidence type="ECO:0000313" key="4">
    <source>
        <dbReference type="Proteomes" id="UP000054248"/>
    </source>
</evidence>
<feature type="compositionally biased region" description="Acidic residues" evidence="1">
    <location>
        <begin position="118"/>
        <end position="128"/>
    </location>
</feature>
<protein>
    <recommendedName>
        <fullName evidence="5">F-box domain-containing protein</fullName>
    </recommendedName>
</protein>
<organism evidence="3 4">
    <name type="scientific">Tulasnella calospora MUT 4182</name>
    <dbReference type="NCBI Taxonomy" id="1051891"/>
    <lineage>
        <taxon>Eukaryota</taxon>
        <taxon>Fungi</taxon>
        <taxon>Dikarya</taxon>
        <taxon>Basidiomycota</taxon>
        <taxon>Agaricomycotina</taxon>
        <taxon>Agaricomycetes</taxon>
        <taxon>Cantharellales</taxon>
        <taxon>Tulasnellaceae</taxon>
        <taxon>Tulasnella</taxon>
    </lineage>
</organism>
<name>A0A0C3KJ43_9AGAM</name>
<dbReference type="Proteomes" id="UP000054248">
    <property type="component" value="Unassembled WGS sequence"/>
</dbReference>
<evidence type="ECO:0000256" key="2">
    <source>
        <dbReference type="SAM" id="SignalP"/>
    </source>
</evidence>
<gene>
    <name evidence="3" type="ORF">M407DRAFT_28928</name>
</gene>
<evidence type="ECO:0000256" key="1">
    <source>
        <dbReference type="SAM" id="MobiDB-lite"/>
    </source>
</evidence>
<dbReference type="HOGENOM" id="CLU_921946_0_0_1"/>
<dbReference type="EMBL" id="KN823137">
    <property type="protein sequence ID" value="KIO21473.1"/>
    <property type="molecule type" value="Genomic_DNA"/>
</dbReference>
<reference evidence="4" key="2">
    <citation type="submission" date="2015-01" db="EMBL/GenBank/DDBJ databases">
        <title>Evolutionary Origins and Diversification of the Mycorrhizal Mutualists.</title>
        <authorList>
            <consortium name="DOE Joint Genome Institute"/>
            <consortium name="Mycorrhizal Genomics Consortium"/>
            <person name="Kohler A."/>
            <person name="Kuo A."/>
            <person name="Nagy L.G."/>
            <person name="Floudas D."/>
            <person name="Copeland A."/>
            <person name="Barry K.W."/>
            <person name="Cichocki N."/>
            <person name="Veneault-Fourrey C."/>
            <person name="LaButti K."/>
            <person name="Lindquist E.A."/>
            <person name="Lipzen A."/>
            <person name="Lundell T."/>
            <person name="Morin E."/>
            <person name="Murat C."/>
            <person name="Riley R."/>
            <person name="Ohm R."/>
            <person name="Sun H."/>
            <person name="Tunlid A."/>
            <person name="Henrissat B."/>
            <person name="Grigoriev I.V."/>
            <person name="Hibbett D.S."/>
            <person name="Martin F."/>
        </authorList>
    </citation>
    <scope>NUCLEOTIDE SEQUENCE [LARGE SCALE GENOMIC DNA]</scope>
    <source>
        <strain evidence="4">MUT 4182</strain>
    </source>
</reference>
<proteinExistence type="predicted"/>
<keyword evidence="2" id="KW-0732">Signal</keyword>
<dbReference type="AlphaFoldDB" id="A0A0C3KJ43"/>